<keyword evidence="2" id="KW-1133">Transmembrane helix</keyword>
<keyword evidence="2" id="KW-0812">Transmembrane</keyword>
<feature type="compositionally biased region" description="Basic and acidic residues" evidence="1">
    <location>
        <begin position="297"/>
        <end position="310"/>
    </location>
</feature>
<reference evidence="3 4" key="1">
    <citation type="submission" date="2024-01" db="EMBL/GenBank/DDBJ databases">
        <title>Uliginosibacterium soil sp. nov.</title>
        <authorList>
            <person name="Lv Y."/>
        </authorList>
    </citation>
    <scope>NUCLEOTIDE SEQUENCE [LARGE SCALE GENOMIC DNA]</scope>
    <source>
        <strain evidence="3 4">H3</strain>
    </source>
</reference>
<organism evidence="3 4">
    <name type="scientific">Uliginosibacterium silvisoli</name>
    <dbReference type="NCBI Taxonomy" id="3114758"/>
    <lineage>
        <taxon>Bacteria</taxon>
        <taxon>Pseudomonadati</taxon>
        <taxon>Pseudomonadota</taxon>
        <taxon>Betaproteobacteria</taxon>
        <taxon>Rhodocyclales</taxon>
        <taxon>Zoogloeaceae</taxon>
        <taxon>Uliginosibacterium</taxon>
    </lineage>
</organism>
<feature type="transmembrane region" description="Helical" evidence="2">
    <location>
        <begin position="344"/>
        <end position="362"/>
    </location>
</feature>
<dbReference type="EMBL" id="JAYXHS010000001">
    <property type="protein sequence ID" value="MEC5384226.1"/>
    <property type="molecule type" value="Genomic_DNA"/>
</dbReference>
<proteinExistence type="predicted"/>
<evidence type="ECO:0000256" key="1">
    <source>
        <dbReference type="SAM" id="MobiDB-lite"/>
    </source>
</evidence>
<evidence type="ECO:0000313" key="4">
    <source>
        <dbReference type="Proteomes" id="UP001331561"/>
    </source>
</evidence>
<feature type="compositionally biased region" description="Basic and acidic residues" evidence="1">
    <location>
        <begin position="250"/>
        <end position="264"/>
    </location>
</feature>
<evidence type="ECO:0000313" key="3">
    <source>
        <dbReference type="EMBL" id="MEC5384226.1"/>
    </source>
</evidence>
<evidence type="ECO:0008006" key="5">
    <source>
        <dbReference type="Google" id="ProtNLM"/>
    </source>
</evidence>
<name>A0ABU6JXX3_9RHOO</name>
<keyword evidence="4" id="KW-1185">Reference proteome</keyword>
<dbReference type="RefSeq" id="WP_327597208.1">
    <property type="nucleotide sequence ID" value="NZ_JAYXHS010000001.1"/>
</dbReference>
<feature type="region of interest" description="Disordered" evidence="1">
    <location>
        <begin position="250"/>
        <end position="270"/>
    </location>
</feature>
<evidence type="ECO:0000256" key="2">
    <source>
        <dbReference type="SAM" id="Phobius"/>
    </source>
</evidence>
<feature type="region of interest" description="Disordered" evidence="1">
    <location>
        <begin position="295"/>
        <end position="316"/>
    </location>
</feature>
<gene>
    <name evidence="3" type="ORF">VVD49_00755</name>
</gene>
<sequence>MQDVQKAAAIRLRVGDEQLARLFSGEPTVLKKAVSAEAGQPYLAELERMGMKARLESLAPLNDSQAVQVSFKVVFWGKTIKGYNKAQVMRAVPRRLRVDEAQVVRLFSGGKAVLKRGVSAEVGGRYVTELARIGMQVELEIETESLPVGNSTSSQIFAFNSAAGGVVSAPLVDEDSYGSFLQTQVDLQRNGTLLGTNIMGVLGAQEEPEVSTPPPVAPPAVVTPAEAKAQSVERLASAIELAYAEELGKHEDKPAARTGKEKRCPQCGHRQSRADRERCEACGCELVAKATKKKARKPEDEMTRSLHDELTGNFGSSDLATMMREMRQQKPEGQTATERRINPVPVLIGGACVLAVGGWLLLSR</sequence>
<protein>
    <recommendedName>
        <fullName evidence="5">Zinc ribbon domain-containing protein</fullName>
    </recommendedName>
</protein>
<accession>A0ABU6JXX3</accession>
<dbReference type="Proteomes" id="UP001331561">
    <property type="component" value="Unassembled WGS sequence"/>
</dbReference>
<keyword evidence="2" id="KW-0472">Membrane</keyword>
<comment type="caution">
    <text evidence="3">The sequence shown here is derived from an EMBL/GenBank/DDBJ whole genome shotgun (WGS) entry which is preliminary data.</text>
</comment>